<evidence type="ECO:0000313" key="7">
    <source>
        <dbReference type="EMBL" id="CAE0192121.1"/>
    </source>
</evidence>
<dbReference type="InterPro" id="IPR018499">
    <property type="entry name" value="Tetraspanin/Peripherin"/>
</dbReference>
<feature type="transmembrane region" description="Helical" evidence="6">
    <location>
        <begin position="402"/>
        <end position="425"/>
    </location>
</feature>
<accession>A0A7S3FQN4</accession>
<name>A0A7S3FQN4_9CHLO</name>
<feature type="region of interest" description="Disordered" evidence="5">
    <location>
        <begin position="1"/>
        <end position="37"/>
    </location>
</feature>
<feature type="transmembrane region" description="Helical" evidence="6">
    <location>
        <begin position="183"/>
        <end position="208"/>
    </location>
</feature>
<protein>
    <recommendedName>
        <fullName evidence="9">Transmembrane protein</fullName>
    </recommendedName>
</protein>
<dbReference type="EMBL" id="HBHZ01006732">
    <property type="protein sequence ID" value="CAE0192122.1"/>
    <property type="molecule type" value="Transcribed_RNA"/>
</dbReference>
<evidence type="ECO:0000256" key="5">
    <source>
        <dbReference type="SAM" id="MobiDB-lite"/>
    </source>
</evidence>
<evidence type="ECO:0000256" key="4">
    <source>
        <dbReference type="ARBA" id="ARBA00023136"/>
    </source>
</evidence>
<feature type="transmembrane region" description="Helical" evidence="6">
    <location>
        <begin position="247"/>
        <end position="266"/>
    </location>
</feature>
<proteinExistence type="predicted"/>
<keyword evidence="2 6" id="KW-0812">Transmembrane</keyword>
<comment type="subcellular location">
    <subcellularLocation>
        <location evidence="1">Membrane</location>
        <topology evidence="1">Multi-pass membrane protein</topology>
    </subcellularLocation>
</comment>
<keyword evidence="4 6" id="KW-0472">Membrane</keyword>
<feature type="transmembrane region" description="Helical" evidence="6">
    <location>
        <begin position="287"/>
        <end position="305"/>
    </location>
</feature>
<feature type="transmembrane region" description="Helical" evidence="6">
    <location>
        <begin position="340"/>
        <end position="367"/>
    </location>
</feature>
<dbReference type="EMBL" id="HBHZ01006731">
    <property type="protein sequence ID" value="CAE0192121.1"/>
    <property type="molecule type" value="Transcribed_RNA"/>
</dbReference>
<evidence type="ECO:0000313" key="8">
    <source>
        <dbReference type="EMBL" id="CAE0192122.1"/>
    </source>
</evidence>
<evidence type="ECO:0000256" key="6">
    <source>
        <dbReference type="SAM" id="Phobius"/>
    </source>
</evidence>
<dbReference type="AlphaFoldDB" id="A0A7S3FQN4"/>
<evidence type="ECO:0000256" key="3">
    <source>
        <dbReference type="ARBA" id="ARBA00022989"/>
    </source>
</evidence>
<organism evidence="8">
    <name type="scientific">Chloropicon roscoffensis</name>
    <dbReference type="NCBI Taxonomy" id="1461544"/>
    <lineage>
        <taxon>Eukaryota</taxon>
        <taxon>Viridiplantae</taxon>
        <taxon>Chlorophyta</taxon>
        <taxon>Chloropicophyceae</taxon>
        <taxon>Chloropicales</taxon>
        <taxon>Chloropicaceae</taxon>
        <taxon>Chloropicon</taxon>
    </lineage>
</organism>
<feature type="transmembrane region" description="Helical" evidence="6">
    <location>
        <begin position="150"/>
        <end position="171"/>
    </location>
</feature>
<reference evidence="8" key="1">
    <citation type="submission" date="2021-01" db="EMBL/GenBank/DDBJ databases">
        <authorList>
            <person name="Corre E."/>
            <person name="Pelletier E."/>
            <person name="Niang G."/>
            <person name="Scheremetjew M."/>
            <person name="Finn R."/>
            <person name="Kale V."/>
            <person name="Holt S."/>
            <person name="Cochrane G."/>
            <person name="Meng A."/>
            <person name="Brown T."/>
            <person name="Cohen L."/>
        </authorList>
    </citation>
    <scope>NUCLEOTIDE SEQUENCE</scope>
    <source>
        <strain evidence="8">RCC1871</strain>
    </source>
</reference>
<dbReference type="Pfam" id="PF00335">
    <property type="entry name" value="Tetraspanin"/>
    <property type="match status" value="1"/>
</dbReference>
<evidence type="ECO:0000256" key="1">
    <source>
        <dbReference type="ARBA" id="ARBA00004141"/>
    </source>
</evidence>
<keyword evidence="3 6" id="KW-1133">Transmembrane helix</keyword>
<gene>
    <name evidence="7" type="ORF">CROS1456_LOCUS5211</name>
    <name evidence="8" type="ORF">CROS1456_LOCUS5212</name>
</gene>
<evidence type="ECO:0000256" key="2">
    <source>
        <dbReference type="ARBA" id="ARBA00022692"/>
    </source>
</evidence>
<evidence type="ECO:0008006" key="9">
    <source>
        <dbReference type="Google" id="ProtNLM"/>
    </source>
</evidence>
<feature type="transmembrane region" description="Helical" evidence="6">
    <location>
        <begin position="311"/>
        <end position="333"/>
    </location>
</feature>
<sequence>MGNVATTPEDWEGEEARSQQQQQVTERSSSEAADSPSRLVIATRDVEEGEEELRHTPSITELKEHMDAMRLVQKQKFARGVLFFSNFVSFVFAILLVYYGATGRTNVDLSQPREALSAVGEEIKQLGTLVVEDASEFVQHGYIKNIINPYQLVLALGVALMILSTVGLLGTSCPARRVGKELLFSYFSTVLVFVCILMWGAVMCFQYQTETQRLLEREVDLHWRHLRPLLPGTKKDILATIEDNSNLVLSGAFCVVSAVIMTVGLWSSSKVMGHYFTMAKVMHSCSVSGIFSGIVLVSLSVYYGAKGIGGQWAPGITAVSGVAIVCLSMLGIYGTRARCLLAMVLHLVFVCVLSLFVSVSGVFVIAYPHVVSDLVHDNWRRIAHDYTGVNEKHFRHEVADNLFLLGSASVLFGVLLLVTASASFATCMEIYHRKRAVVLNKIEICAGNGNGNGNGNKN</sequence>
<feature type="transmembrane region" description="Helical" evidence="6">
    <location>
        <begin position="80"/>
        <end position="101"/>
    </location>
</feature>
<feature type="compositionally biased region" description="Polar residues" evidence="5">
    <location>
        <begin position="18"/>
        <end position="32"/>
    </location>
</feature>
<dbReference type="GO" id="GO:0016020">
    <property type="term" value="C:membrane"/>
    <property type="evidence" value="ECO:0007669"/>
    <property type="project" value="UniProtKB-SubCell"/>
</dbReference>